<dbReference type="PANTHER" id="PTHR10889">
    <property type="entry name" value="DEOXYRIBOSE-PHOSPHATE ALDOLASE"/>
    <property type="match status" value="1"/>
</dbReference>
<comment type="catalytic activity">
    <reaction evidence="6">
        <text>2-deoxy-D-ribose 5-phosphate = D-glyceraldehyde 3-phosphate + acetaldehyde</text>
        <dbReference type="Rhea" id="RHEA:12821"/>
        <dbReference type="ChEBI" id="CHEBI:15343"/>
        <dbReference type="ChEBI" id="CHEBI:59776"/>
        <dbReference type="ChEBI" id="CHEBI:62877"/>
        <dbReference type="EC" id="4.1.2.4"/>
    </reaction>
</comment>
<dbReference type="GO" id="GO:0005737">
    <property type="term" value="C:cytoplasm"/>
    <property type="evidence" value="ECO:0007669"/>
    <property type="project" value="InterPro"/>
</dbReference>
<sequence length="293" mass="32205">METNSLFELFNQDYLNIPVFDLSKLSLEEKSADILKRLFNCLDLTSLNSDDSSNKIESFCEKVVHLNEHYPDIPNVGAVCVYPVFASVLGSKLKGMDVKRAVVSAGFPTSQTFLDVKIEETKKAVFLGADEIDIVISIGEFLEGNYEFVGREIADIKAAIGKDVQLKVILETGALGTSENIWMASILAMEAGADFIKTSTGKGYPGATPEAAWIMNHAMKAFTEKRKRKVGFKAAGGVSTVEDALIYWSIQKQVLGDSWLNNSLFRIGTSRLADTLLKEITGAEKVVYFSHLP</sequence>
<evidence type="ECO:0000256" key="4">
    <source>
        <dbReference type="ARBA" id="ARBA00023239"/>
    </source>
</evidence>
<dbReference type="InterPro" id="IPR013785">
    <property type="entry name" value="Aldolase_TIM"/>
</dbReference>
<dbReference type="SMART" id="SM01133">
    <property type="entry name" value="DeoC"/>
    <property type="match status" value="1"/>
</dbReference>
<evidence type="ECO:0000256" key="3">
    <source>
        <dbReference type="ARBA" id="ARBA00012515"/>
    </source>
</evidence>
<dbReference type="GO" id="GO:0009264">
    <property type="term" value="P:deoxyribonucleotide catabolic process"/>
    <property type="evidence" value="ECO:0007669"/>
    <property type="project" value="UniProtKB-UniRule"/>
</dbReference>
<evidence type="ECO:0000256" key="5">
    <source>
        <dbReference type="ARBA" id="ARBA00023270"/>
    </source>
</evidence>
<dbReference type="AlphaFoldDB" id="A0A9J6ZRE0"/>
<dbReference type="EMBL" id="CP098400">
    <property type="protein sequence ID" value="URW79808.1"/>
    <property type="molecule type" value="Genomic_DNA"/>
</dbReference>
<evidence type="ECO:0000256" key="7">
    <source>
        <dbReference type="NCBIfam" id="TIGR00126"/>
    </source>
</evidence>
<protein>
    <recommendedName>
        <fullName evidence="3 7">Deoxyribose-phosphate aldolase</fullName>
        <ecNumber evidence="3 7">4.1.2.4</ecNumber>
    </recommendedName>
</protein>
<dbReference type="NCBIfam" id="TIGR00126">
    <property type="entry name" value="deoC"/>
    <property type="match status" value="1"/>
</dbReference>
<evidence type="ECO:0000313" key="8">
    <source>
        <dbReference type="EMBL" id="URW79808.1"/>
    </source>
</evidence>
<dbReference type="PANTHER" id="PTHR10889:SF3">
    <property type="entry name" value="DEOXYRIBOSE-PHOSPHATE ALDOLASE"/>
    <property type="match status" value="1"/>
</dbReference>
<organism evidence="8 9">
    <name type="scientific">Xiashengella succiniciproducens</name>
    <dbReference type="NCBI Taxonomy" id="2949635"/>
    <lineage>
        <taxon>Bacteria</taxon>
        <taxon>Pseudomonadati</taxon>
        <taxon>Bacteroidota</taxon>
        <taxon>Bacteroidia</taxon>
        <taxon>Marinilabiliales</taxon>
        <taxon>Marinilabiliaceae</taxon>
        <taxon>Xiashengella</taxon>
    </lineage>
</organism>
<dbReference type="Gene3D" id="3.20.20.70">
    <property type="entry name" value="Aldolase class I"/>
    <property type="match status" value="1"/>
</dbReference>
<dbReference type="GO" id="GO:0004139">
    <property type="term" value="F:deoxyribose-phosphate aldolase activity"/>
    <property type="evidence" value="ECO:0007669"/>
    <property type="project" value="UniProtKB-UniRule"/>
</dbReference>
<reference evidence="8" key="2">
    <citation type="submission" date="2022-06" db="EMBL/GenBank/DDBJ databases">
        <title>Xiashengella guii gen. nov. sp. nov., a bacterium isolated form anaerobic digestion tank.</title>
        <authorList>
            <person name="Huang H."/>
        </authorList>
    </citation>
    <scope>NUCLEOTIDE SEQUENCE</scope>
    <source>
        <strain evidence="8">Ai-910</strain>
    </source>
</reference>
<comment type="similarity">
    <text evidence="2">Belongs to the DeoC/FbaB aldolase family. DeoC type 2 subfamily.</text>
</comment>
<accession>A0A9J6ZRE0</accession>
<dbReference type="EC" id="4.1.2.4" evidence="3 7"/>
<dbReference type="GO" id="GO:0016052">
    <property type="term" value="P:carbohydrate catabolic process"/>
    <property type="evidence" value="ECO:0007669"/>
    <property type="project" value="TreeGrafter"/>
</dbReference>
<name>A0A9J6ZRE0_9BACT</name>
<dbReference type="KEGG" id="alkq:M9189_00355"/>
<dbReference type="CDD" id="cd00959">
    <property type="entry name" value="DeoC"/>
    <property type="match status" value="1"/>
</dbReference>
<dbReference type="Pfam" id="PF01791">
    <property type="entry name" value="DeoC"/>
    <property type="match status" value="1"/>
</dbReference>
<dbReference type="SUPFAM" id="SSF51569">
    <property type="entry name" value="Aldolase"/>
    <property type="match status" value="1"/>
</dbReference>
<proteinExistence type="inferred from homology"/>
<keyword evidence="4 8" id="KW-0456">Lyase</keyword>
<keyword evidence="5" id="KW-0704">Schiff base</keyword>
<gene>
    <name evidence="8" type="primary">deoC</name>
    <name evidence="8" type="ORF">M9189_00355</name>
</gene>
<comment type="pathway">
    <text evidence="1">Carbohydrate degradation; 2-deoxy-D-ribose 1-phosphate degradation; D-glyceraldehyde 3-phosphate and acetaldehyde from 2-deoxy-alpha-D-ribose 1-phosphate: step 2/2.</text>
</comment>
<evidence type="ECO:0000256" key="6">
    <source>
        <dbReference type="ARBA" id="ARBA00048791"/>
    </source>
</evidence>
<dbReference type="PIRSF" id="PIRSF001357">
    <property type="entry name" value="DeoC"/>
    <property type="match status" value="1"/>
</dbReference>
<evidence type="ECO:0000256" key="1">
    <source>
        <dbReference type="ARBA" id="ARBA00004816"/>
    </source>
</evidence>
<keyword evidence="9" id="KW-1185">Reference proteome</keyword>
<dbReference type="Proteomes" id="UP001056426">
    <property type="component" value="Chromosome"/>
</dbReference>
<dbReference type="InterPro" id="IPR011343">
    <property type="entry name" value="DeoC"/>
</dbReference>
<dbReference type="InterPro" id="IPR002915">
    <property type="entry name" value="DeoC/FbaB/LacD_aldolase"/>
</dbReference>
<evidence type="ECO:0000313" key="9">
    <source>
        <dbReference type="Proteomes" id="UP001056426"/>
    </source>
</evidence>
<reference evidence="8" key="1">
    <citation type="submission" date="2022-05" db="EMBL/GenBank/DDBJ databases">
        <authorList>
            <person name="Sun X."/>
        </authorList>
    </citation>
    <scope>NUCLEOTIDE SEQUENCE</scope>
    <source>
        <strain evidence="8">Ai-910</strain>
    </source>
</reference>
<evidence type="ECO:0000256" key="2">
    <source>
        <dbReference type="ARBA" id="ARBA00009473"/>
    </source>
</evidence>
<dbReference type="RefSeq" id="WP_250723923.1">
    <property type="nucleotide sequence ID" value="NZ_CP098400.1"/>
</dbReference>